<keyword evidence="5" id="KW-1185">Reference proteome</keyword>
<dbReference type="CDD" id="cd05374">
    <property type="entry name" value="17beta-HSD-like_SDR_c"/>
    <property type="match status" value="1"/>
</dbReference>
<dbReference type="PANTHER" id="PTHR43976:SF16">
    <property type="entry name" value="SHORT-CHAIN DEHYDROGENASE_REDUCTASE FAMILY PROTEIN"/>
    <property type="match status" value="1"/>
</dbReference>
<dbReference type="InterPro" id="IPR020904">
    <property type="entry name" value="Sc_DH/Rdtase_CS"/>
</dbReference>
<dbReference type="Proteomes" id="UP001589609">
    <property type="component" value="Unassembled WGS sequence"/>
</dbReference>
<dbReference type="Pfam" id="PF00106">
    <property type="entry name" value="adh_short"/>
    <property type="match status" value="1"/>
</dbReference>
<dbReference type="SUPFAM" id="SSF51735">
    <property type="entry name" value="NAD(P)-binding Rossmann-fold domains"/>
    <property type="match status" value="1"/>
</dbReference>
<comment type="caution">
    <text evidence="4">The sequence shown here is derived from an EMBL/GenBank/DDBJ whole genome shotgun (WGS) entry which is preliminary data.</text>
</comment>
<dbReference type="NCBIfam" id="NF005372">
    <property type="entry name" value="PRK06914.1"/>
    <property type="match status" value="1"/>
</dbReference>
<dbReference type="PANTHER" id="PTHR43976">
    <property type="entry name" value="SHORT CHAIN DEHYDROGENASE"/>
    <property type="match status" value="1"/>
</dbReference>
<dbReference type="RefSeq" id="WP_379950191.1">
    <property type="nucleotide sequence ID" value="NZ_JBHMAF010000100.1"/>
</dbReference>
<sequence>MNQALDKQPIALVTGASSGFGLLTSVALAKEGYQVLASMRNLDKRGKLEAAAYEANVADRIHIIQLDVTDSSAAAAVITDIIRCYGQIDLLVNNAGYAAGGFTEELAAEQWRQQFEVNFFGLVTVTKAVLPSMRERRSGKIINISSISGRIGFPSMGPYVSSKFAVEGFSESLRLEMLRYGVYVVLIEPGSYRTDIWSKGLESVKSNPNSPYSKEMESILKYIKKVADTAPAPNEVIQQIVQAAKSPAPKLRYPIGKGVKLGIILKHILPWKWWERIVTKRF</sequence>
<proteinExistence type="inferred from homology"/>
<keyword evidence="2" id="KW-0560">Oxidoreductase</keyword>
<dbReference type="PRINTS" id="PR00080">
    <property type="entry name" value="SDRFAMILY"/>
</dbReference>
<protein>
    <submittedName>
        <fullName evidence="4">Oxidoreductase</fullName>
    </submittedName>
</protein>
<evidence type="ECO:0000256" key="1">
    <source>
        <dbReference type="ARBA" id="ARBA00006484"/>
    </source>
</evidence>
<name>A0ABV5WGX3_9BACI</name>
<dbReference type="EMBL" id="JBHMAF010000100">
    <property type="protein sequence ID" value="MFB9759859.1"/>
    <property type="molecule type" value="Genomic_DNA"/>
</dbReference>
<reference evidence="4 5" key="1">
    <citation type="submission" date="2024-09" db="EMBL/GenBank/DDBJ databases">
        <authorList>
            <person name="Sun Q."/>
            <person name="Mori K."/>
        </authorList>
    </citation>
    <scope>NUCLEOTIDE SEQUENCE [LARGE SCALE GENOMIC DNA]</scope>
    <source>
        <strain evidence="4 5">JCM 11201</strain>
    </source>
</reference>
<dbReference type="InterPro" id="IPR051911">
    <property type="entry name" value="SDR_oxidoreductase"/>
</dbReference>
<comment type="similarity">
    <text evidence="1 3">Belongs to the short-chain dehydrogenases/reductases (SDR) family.</text>
</comment>
<evidence type="ECO:0000313" key="4">
    <source>
        <dbReference type="EMBL" id="MFB9759859.1"/>
    </source>
</evidence>
<dbReference type="InterPro" id="IPR036291">
    <property type="entry name" value="NAD(P)-bd_dom_sf"/>
</dbReference>
<dbReference type="Gene3D" id="3.40.50.720">
    <property type="entry name" value="NAD(P)-binding Rossmann-like Domain"/>
    <property type="match status" value="1"/>
</dbReference>
<organism evidence="4 5">
    <name type="scientific">Ectobacillus funiculus</name>
    <dbReference type="NCBI Taxonomy" id="137993"/>
    <lineage>
        <taxon>Bacteria</taxon>
        <taxon>Bacillati</taxon>
        <taxon>Bacillota</taxon>
        <taxon>Bacilli</taxon>
        <taxon>Bacillales</taxon>
        <taxon>Bacillaceae</taxon>
        <taxon>Ectobacillus</taxon>
    </lineage>
</organism>
<accession>A0ABV5WGX3</accession>
<evidence type="ECO:0000256" key="3">
    <source>
        <dbReference type="RuleBase" id="RU000363"/>
    </source>
</evidence>
<dbReference type="PROSITE" id="PS00061">
    <property type="entry name" value="ADH_SHORT"/>
    <property type="match status" value="1"/>
</dbReference>
<evidence type="ECO:0000256" key="2">
    <source>
        <dbReference type="ARBA" id="ARBA00023002"/>
    </source>
</evidence>
<dbReference type="PRINTS" id="PR00081">
    <property type="entry name" value="GDHRDH"/>
</dbReference>
<dbReference type="InterPro" id="IPR002347">
    <property type="entry name" value="SDR_fam"/>
</dbReference>
<evidence type="ECO:0000313" key="5">
    <source>
        <dbReference type="Proteomes" id="UP001589609"/>
    </source>
</evidence>
<gene>
    <name evidence="4" type="ORF">ACFFMS_15805</name>
</gene>